<evidence type="ECO:0000256" key="8">
    <source>
        <dbReference type="ARBA" id="ARBA00022989"/>
    </source>
</evidence>
<evidence type="ECO:0000256" key="4">
    <source>
        <dbReference type="ARBA" id="ARBA00022475"/>
    </source>
</evidence>
<keyword evidence="3" id="KW-0813">Transport</keyword>
<evidence type="ECO:0000256" key="7">
    <source>
        <dbReference type="ARBA" id="ARBA00022927"/>
    </source>
</evidence>
<dbReference type="Pfam" id="PF03544">
    <property type="entry name" value="TonB_C"/>
    <property type="match status" value="1"/>
</dbReference>
<dbReference type="InterPro" id="IPR006260">
    <property type="entry name" value="TonB/TolA_C"/>
</dbReference>
<sequence>MNQKKNLTGISTVVLLHVALLAAFLHGSKLTVIKTLLPEVDLVPTQEVPKPKEREPQVEEPQLKQPEILVPRLTDDIPIESPPSVTAREMTETPPAQPPAGPRSSGGETTAKGKTQAAPVVIPAVVDAQACSKPDYPKNALRNGDTGTVMLAFLIGSDGKVADSRIEKSSGFRELDRAAQAGLTLCKFKPGTVDGVPQQSWTKMQYVWSLD</sequence>
<comment type="similarity">
    <text evidence="2">Belongs to the TonB family.</text>
</comment>
<dbReference type="GO" id="GO:0015031">
    <property type="term" value="P:protein transport"/>
    <property type="evidence" value="ECO:0007669"/>
    <property type="project" value="UniProtKB-KW"/>
</dbReference>
<gene>
    <name evidence="12" type="ORF">GJ699_04635</name>
</gene>
<dbReference type="GO" id="GO:0005886">
    <property type="term" value="C:plasma membrane"/>
    <property type="evidence" value="ECO:0007669"/>
    <property type="project" value="UniProtKB-SubCell"/>
</dbReference>
<accession>A0A6I2KUV8</accession>
<reference evidence="12 13" key="1">
    <citation type="submission" date="2019-11" db="EMBL/GenBank/DDBJ databases">
        <title>Novel species isolated from a subtropical stream in China.</title>
        <authorList>
            <person name="Lu H."/>
        </authorList>
    </citation>
    <scope>NUCLEOTIDE SEQUENCE [LARGE SCALE GENOMIC DNA]</scope>
    <source>
        <strain evidence="12 13">FT80W</strain>
    </source>
</reference>
<dbReference type="PROSITE" id="PS52015">
    <property type="entry name" value="TONB_CTD"/>
    <property type="match status" value="1"/>
</dbReference>
<organism evidence="12 13">
    <name type="scientific">Duganella guangzhouensis</name>
    <dbReference type="NCBI Taxonomy" id="2666084"/>
    <lineage>
        <taxon>Bacteria</taxon>
        <taxon>Pseudomonadati</taxon>
        <taxon>Pseudomonadota</taxon>
        <taxon>Betaproteobacteria</taxon>
        <taxon>Burkholderiales</taxon>
        <taxon>Oxalobacteraceae</taxon>
        <taxon>Telluria group</taxon>
        <taxon>Duganella</taxon>
    </lineage>
</organism>
<keyword evidence="9" id="KW-0472">Membrane</keyword>
<dbReference type="RefSeq" id="WP_154373569.1">
    <property type="nucleotide sequence ID" value="NZ_WKJK01000002.1"/>
</dbReference>
<evidence type="ECO:0000256" key="2">
    <source>
        <dbReference type="ARBA" id="ARBA00006555"/>
    </source>
</evidence>
<keyword evidence="7" id="KW-0653">Protein transport</keyword>
<dbReference type="NCBIfam" id="TIGR01352">
    <property type="entry name" value="tonB_Cterm"/>
    <property type="match status" value="1"/>
</dbReference>
<evidence type="ECO:0000256" key="3">
    <source>
        <dbReference type="ARBA" id="ARBA00022448"/>
    </source>
</evidence>
<comment type="subcellular location">
    <subcellularLocation>
        <location evidence="1">Cell inner membrane</location>
        <topology evidence="1">Single-pass membrane protein</topology>
        <orientation evidence="1">Periplasmic side</orientation>
    </subcellularLocation>
</comment>
<protein>
    <submittedName>
        <fullName evidence="12">TonB family protein</fullName>
    </submittedName>
</protein>
<dbReference type="Proteomes" id="UP000433309">
    <property type="component" value="Unassembled WGS sequence"/>
</dbReference>
<evidence type="ECO:0000256" key="5">
    <source>
        <dbReference type="ARBA" id="ARBA00022519"/>
    </source>
</evidence>
<dbReference type="EMBL" id="WKJK01000002">
    <property type="protein sequence ID" value="MRW89262.1"/>
    <property type="molecule type" value="Genomic_DNA"/>
</dbReference>
<keyword evidence="5" id="KW-0997">Cell inner membrane</keyword>
<feature type="domain" description="TonB C-terminal" evidence="11">
    <location>
        <begin position="121"/>
        <end position="211"/>
    </location>
</feature>
<keyword evidence="4" id="KW-1003">Cell membrane</keyword>
<dbReference type="PANTHER" id="PTHR33446:SF2">
    <property type="entry name" value="PROTEIN TONB"/>
    <property type="match status" value="1"/>
</dbReference>
<dbReference type="GO" id="GO:0055085">
    <property type="term" value="P:transmembrane transport"/>
    <property type="evidence" value="ECO:0007669"/>
    <property type="project" value="InterPro"/>
</dbReference>
<dbReference type="InterPro" id="IPR037682">
    <property type="entry name" value="TonB_C"/>
</dbReference>
<evidence type="ECO:0000313" key="12">
    <source>
        <dbReference type="EMBL" id="MRW89262.1"/>
    </source>
</evidence>
<keyword evidence="6" id="KW-0812">Transmembrane</keyword>
<evidence type="ECO:0000256" key="10">
    <source>
        <dbReference type="SAM" id="MobiDB-lite"/>
    </source>
</evidence>
<dbReference type="SUPFAM" id="SSF74653">
    <property type="entry name" value="TolA/TonB C-terminal domain"/>
    <property type="match status" value="1"/>
</dbReference>
<dbReference type="InterPro" id="IPR051045">
    <property type="entry name" value="TonB-dependent_transducer"/>
</dbReference>
<name>A0A6I2KUV8_9BURK</name>
<feature type="region of interest" description="Disordered" evidence="10">
    <location>
        <begin position="47"/>
        <end position="116"/>
    </location>
</feature>
<evidence type="ECO:0000256" key="6">
    <source>
        <dbReference type="ARBA" id="ARBA00022692"/>
    </source>
</evidence>
<dbReference type="AlphaFoldDB" id="A0A6I2KUV8"/>
<comment type="caution">
    <text evidence="12">The sequence shown here is derived from an EMBL/GenBank/DDBJ whole genome shotgun (WGS) entry which is preliminary data.</text>
</comment>
<evidence type="ECO:0000313" key="13">
    <source>
        <dbReference type="Proteomes" id="UP000433309"/>
    </source>
</evidence>
<proteinExistence type="inferred from homology"/>
<keyword evidence="8" id="KW-1133">Transmembrane helix</keyword>
<evidence type="ECO:0000259" key="11">
    <source>
        <dbReference type="PROSITE" id="PS52015"/>
    </source>
</evidence>
<keyword evidence="13" id="KW-1185">Reference proteome</keyword>
<evidence type="ECO:0000256" key="9">
    <source>
        <dbReference type="ARBA" id="ARBA00023136"/>
    </source>
</evidence>
<evidence type="ECO:0000256" key="1">
    <source>
        <dbReference type="ARBA" id="ARBA00004383"/>
    </source>
</evidence>
<dbReference type="PANTHER" id="PTHR33446">
    <property type="entry name" value="PROTEIN TONB-RELATED"/>
    <property type="match status" value="1"/>
</dbReference>
<dbReference type="Gene3D" id="3.30.1150.10">
    <property type="match status" value="1"/>
</dbReference>